<gene>
    <name evidence="1" type="ORF">KPL71_000473</name>
</gene>
<accession>A0ACB8NNY3</accession>
<protein>
    <submittedName>
        <fullName evidence="1">AslB</fullName>
    </submittedName>
</protein>
<organism evidence="1 2">
    <name type="scientific">Citrus sinensis</name>
    <name type="common">Sweet orange</name>
    <name type="synonym">Citrus aurantium var. sinensis</name>
    <dbReference type="NCBI Taxonomy" id="2711"/>
    <lineage>
        <taxon>Eukaryota</taxon>
        <taxon>Viridiplantae</taxon>
        <taxon>Streptophyta</taxon>
        <taxon>Embryophyta</taxon>
        <taxon>Tracheophyta</taxon>
        <taxon>Spermatophyta</taxon>
        <taxon>Magnoliopsida</taxon>
        <taxon>eudicotyledons</taxon>
        <taxon>Gunneridae</taxon>
        <taxon>Pentapetalae</taxon>
        <taxon>rosids</taxon>
        <taxon>malvids</taxon>
        <taxon>Sapindales</taxon>
        <taxon>Rutaceae</taxon>
        <taxon>Aurantioideae</taxon>
        <taxon>Citrus</taxon>
    </lineage>
</organism>
<reference evidence="2" key="1">
    <citation type="journal article" date="2023" name="Hortic. Res.">
        <title>A chromosome-level phased genome enabling allele-level studies in sweet orange: a case study on citrus Huanglongbing tolerance.</title>
        <authorList>
            <person name="Wu B."/>
            <person name="Yu Q."/>
            <person name="Deng Z."/>
            <person name="Duan Y."/>
            <person name="Luo F."/>
            <person name="Gmitter F. Jr."/>
        </authorList>
    </citation>
    <scope>NUCLEOTIDE SEQUENCE [LARGE SCALE GENOMIC DNA]</scope>
    <source>
        <strain evidence="2">cv. Valencia</strain>
    </source>
</reference>
<evidence type="ECO:0000313" key="2">
    <source>
        <dbReference type="Proteomes" id="UP000829398"/>
    </source>
</evidence>
<name>A0ACB8NNY3_CITSI</name>
<dbReference type="Proteomes" id="UP000829398">
    <property type="component" value="Chromosome 1"/>
</dbReference>
<keyword evidence="2" id="KW-1185">Reference proteome</keyword>
<dbReference type="EMBL" id="CM039170">
    <property type="protein sequence ID" value="KAH9799848.1"/>
    <property type="molecule type" value="Genomic_DNA"/>
</dbReference>
<comment type="caution">
    <text evidence="1">The sequence shown here is derived from an EMBL/GenBank/DDBJ whole genome shotgun (WGS) entry which is preliminary data.</text>
</comment>
<proteinExistence type="predicted"/>
<sequence length="1102" mass="122854">MEKTVYLFLLFGAISTLCNGVEVNAKARKTLPEIDRKLKLLNRPAVKSIKSEDGDIIDCVDIYKQPALDHPALKNHTIQLSPSFDIPAEKVDRRNESSRLPVTIQTWQKSGSCPNGTVPIRRIRRQDLLRASSLQQFGRKVPEVSYAANRTDATHSKFESINNKTIHLGPLVDRSAAVLVTVGFNYIGAQGDINVWNPRVESPDDYTTAQIWLKGGPGDNFESVEGGWVVNPKLYGDKLTRLFVYWTKDSYKSTGCFDAICSGFVQTGQVALGAAIGPWSISEGPQYYLPVGIYLDPNTKNWWLKVNGNIVVGYWPGSLFSYLSYSAILVEWGGQVYSPNVKKTPHTKTAMGSGSFSHGLQGSACSIEHVRIIDFSLQLKYPQWVGTWADEYYCYDAYNYVKGYTTEPVFFFGGPGQNPILAASSLSNGVKVNAKARETLSEIDKKLKLINKPAVKSIKSEDGDIIDCVDIYKQPAFDYPALKNHTIQLRPSFNIPSGKLDRRNESFRPVAVQTWQKSGSCPNGTVPIRRIRRQDLLTAASLEQFGRKFPEISYAANKTDAKHSKFVSLNSKTVNLDRLVNRSAAVLLTVGYNYIGAQANINVWCPNVESTEDYTTAQIWLKGGPGDNFESVESGWMINPKLYGDKLPRFFAYWTRDAYKSTGCFDLTCTGFVQTGTQIALGASISPWSSTAGPQYYIPIAMSRDPQTGNWWLMYGDAVIGYWPGALFDYLKQSAIFVEWGGQVYSPNVKKTPHTKTAMGSGSFASSLYGSACYIDHIRIIDYSLQLKYPQWVGTWADEEDCYDAYNLIQGYTVEPVFFFGGPGQNPHWMYLLLENGVSVDCIDIYKQPAFNHPLLKNHKIQMKPTSHPEQKKSMASKNSHTQLIQLKAVDCPEGTVTILRTRQMVNPTLYGNNLSRLVAFLTKDKFSKTGYHDLKCFGFVQVSSTQYLGCVLEPVSEDGDYNHQYEVFIAIYKTEPTGWSGGVESTHSSKNGHTLKTRRCDKPTTYEGSQFCGLGYVATVVPCHNCNSLDPLGSTVATLIQVDPMAGCNCGTVLQLQHSRTPVLSVEKLSSPSLMERSIPLPRNNLKHKNIFILYRLPVSF</sequence>
<evidence type="ECO:0000313" key="1">
    <source>
        <dbReference type="EMBL" id="KAH9799848.1"/>
    </source>
</evidence>